<dbReference type="InterPro" id="IPR016047">
    <property type="entry name" value="M23ase_b-sheet_dom"/>
</dbReference>
<dbReference type="PANTHER" id="PTHR21666">
    <property type="entry name" value="PEPTIDASE-RELATED"/>
    <property type="match status" value="1"/>
</dbReference>
<organism evidence="3 4">
    <name type="scientific">Limimonas halophila</name>
    <dbReference type="NCBI Taxonomy" id="1082479"/>
    <lineage>
        <taxon>Bacteria</taxon>
        <taxon>Pseudomonadati</taxon>
        <taxon>Pseudomonadota</taxon>
        <taxon>Alphaproteobacteria</taxon>
        <taxon>Rhodospirillales</taxon>
        <taxon>Rhodovibrionaceae</taxon>
        <taxon>Limimonas</taxon>
    </lineage>
</organism>
<protein>
    <submittedName>
        <fullName evidence="3">Peptidase family M23</fullName>
    </submittedName>
</protein>
<dbReference type="InterPro" id="IPR050570">
    <property type="entry name" value="Cell_wall_metabolism_enzyme"/>
</dbReference>
<evidence type="ECO:0000313" key="4">
    <source>
        <dbReference type="Proteomes" id="UP000199415"/>
    </source>
</evidence>
<feature type="signal peptide" evidence="1">
    <location>
        <begin position="1"/>
        <end position="19"/>
    </location>
</feature>
<dbReference type="Gene3D" id="2.70.70.10">
    <property type="entry name" value="Glucose Permease (Domain IIA)"/>
    <property type="match status" value="1"/>
</dbReference>
<dbReference type="PANTHER" id="PTHR21666:SF270">
    <property type="entry name" value="MUREIN HYDROLASE ACTIVATOR ENVC"/>
    <property type="match status" value="1"/>
</dbReference>
<dbReference type="AlphaFoldDB" id="A0A1G7S073"/>
<name>A0A1G7S073_9PROT</name>
<sequence>MIAAAAVFFPIVGASGASAEPPALRVPVDCALGGTCSIQHYVDTKAGDGARDYRCGRQSYDGHEGTDIRVPTVAEMHDGVPVLAAAPGRVKALRDGMPDAFKDQLAEGVLTNHEAGNGVVVAHGDGWVTQYSHLRLGSIAVAPGDTVRAGEQLGTIGLSGNTEFPHLEFEVRHNGAVVDPFTGARKGAGCKAGGAGLWTARARERLAYEPGGLLAAGFARRKVSARDVVAGRVKAVRVAPGAKAVVFYALTRGLRAGDRERIVLRGPDGTVLAKDTNALSDASAQRIRYIGTRTPDGPARAYTARYTVTRGNGDERQPVVDVRRELSVR</sequence>
<dbReference type="EMBL" id="FNCE01000006">
    <property type="protein sequence ID" value="SDG16344.1"/>
    <property type="molecule type" value="Genomic_DNA"/>
</dbReference>
<dbReference type="Proteomes" id="UP000199415">
    <property type="component" value="Unassembled WGS sequence"/>
</dbReference>
<dbReference type="GO" id="GO:0004222">
    <property type="term" value="F:metalloendopeptidase activity"/>
    <property type="evidence" value="ECO:0007669"/>
    <property type="project" value="TreeGrafter"/>
</dbReference>
<keyword evidence="4" id="KW-1185">Reference proteome</keyword>
<dbReference type="STRING" id="1082479.SAMN05216241_10667"/>
<keyword evidence="1" id="KW-0732">Signal</keyword>
<evidence type="ECO:0000256" key="1">
    <source>
        <dbReference type="SAM" id="SignalP"/>
    </source>
</evidence>
<dbReference type="Pfam" id="PF01551">
    <property type="entry name" value="Peptidase_M23"/>
    <property type="match status" value="1"/>
</dbReference>
<evidence type="ECO:0000313" key="3">
    <source>
        <dbReference type="EMBL" id="SDG16344.1"/>
    </source>
</evidence>
<dbReference type="SUPFAM" id="SSF51261">
    <property type="entry name" value="Duplicated hybrid motif"/>
    <property type="match status" value="1"/>
</dbReference>
<accession>A0A1G7S073</accession>
<evidence type="ECO:0000259" key="2">
    <source>
        <dbReference type="Pfam" id="PF01551"/>
    </source>
</evidence>
<proteinExistence type="predicted"/>
<dbReference type="InterPro" id="IPR011055">
    <property type="entry name" value="Dup_hybrid_motif"/>
</dbReference>
<dbReference type="RefSeq" id="WP_176758609.1">
    <property type="nucleotide sequence ID" value="NZ_FNCE01000006.1"/>
</dbReference>
<dbReference type="CDD" id="cd12797">
    <property type="entry name" value="M23_peptidase"/>
    <property type="match status" value="1"/>
</dbReference>
<feature type="domain" description="M23ase beta-sheet core" evidence="2">
    <location>
        <begin position="63"/>
        <end position="180"/>
    </location>
</feature>
<reference evidence="3 4" key="1">
    <citation type="submission" date="2016-10" db="EMBL/GenBank/DDBJ databases">
        <authorList>
            <person name="de Groot N.N."/>
        </authorList>
    </citation>
    <scope>NUCLEOTIDE SEQUENCE [LARGE SCALE GENOMIC DNA]</scope>
    <source>
        <strain evidence="3 4">DSM 25584</strain>
    </source>
</reference>
<feature type="chain" id="PRO_5011695465" evidence="1">
    <location>
        <begin position="20"/>
        <end position="329"/>
    </location>
</feature>
<gene>
    <name evidence="3" type="ORF">SAMN05216241_10667</name>
</gene>